<evidence type="ECO:0000313" key="2">
    <source>
        <dbReference type="Proteomes" id="UP000765509"/>
    </source>
</evidence>
<keyword evidence="2" id="KW-1185">Reference proteome</keyword>
<accession>A0A9Q3CHT8</accession>
<dbReference type="AlphaFoldDB" id="A0A9Q3CHT8"/>
<organism evidence="1 2">
    <name type="scientific">Austropuccinia psidii MF-1</name>
    <dbReference type="NCBI Taxonomy" id="1389203"/>
    <lineage>
        <taxon>Eukaryota</taxon>
        <taxon>Fungi</taxon>
        <taxon>Dikarya</taxon>
        <taxon>Basidiomycota</taxon>
        <taxon>Pucciniomycotina</taxon>
        <taxon>Pucciniomycetes</taxon>
        <taxon>Pucciniales</taxon>
        <taxon>Sphaerophragmiaceae</taxon>
        <taxon>Austropuccinia</taxon>
    </lineage>
</organism>
<protein>
    <submittedName>
        <fullName evidence="1">Uncharacterized protein</fullName>
    </submittedName>
</protein>
<gene>
    <name evidence="1" type="ORF">O181_022655</name>
</gene>
<evidence type="ECO:0000313" key="1">
    <source>
        <dbReference type="EMBL" id="MBW0482940.1"/>
    </source>
</evidence>
<name>A0A9Q3CHT8_9BASI</name>
<comment type="caution">
    <text evidence="1">The sequence shown here is derived from an EMBL/GenBank/DDBJ whole genome shotgun (WGS) entry which is preliminary data.</text>
</comment>
<dbReference type="EMBL" id="AVOT02007000">
    <property type="protein sequence ID" value="MBW0482940.1"/>
    <property type="molecule type" value="Genomic_DNA"/>
</dbReference>
<sequence length="194" mass="21541">MTTKLYGIYSYYNSSGDPFQGGRAVSENSIGNEEFCVRMLFPFVGRSLSFNPYRRRIVIGSLSGMVVPNMSSSMFLIHLQCLAAITSAMNSALQLDAQHTMTHYSHSIELGIRQYAWPTDSQNRKFQVLCPSRCHKAAFSWKRCLSHIAAVPCAVEDGINKLLLAELISVGCCEYVHTNNGTDAVSPLQYAQLT</sequence>
<dbReference type="Proteomes" id="UP000765509">
    <property type="component" value="Unassembled WGS sequence"/>
</dbReference>
<proteinExistence type="predicted"/>
<reference evidence="1" key="1">
    <citation type="submission" date="2021-03" db="EMBL/GenBank/DDBJ databases">
        <title>Draft genome sequence of rust myrtle Austropuccinia psidii MF-1, a brazilian biotype.</title>
        <authorList>
            <person name="Quecine M.C."/>
            <person name="Pachon D.M.R."/>
            <person name="Bonatelli M.L."/>
            <person name="Correr F.H."/>
            <person name="Franceschini L.M."/>
            <person name="Leite T.F."/>
            <person name="Margarido G.R.A."/>
            <person name="Almeida C.A."/>
            <person name="Ferrarezi J.A."/>
            <person name="Labate C.A."/>
        </authorList>
    </citation>
    <scope>NUCLEOTIDE SEQUENCE</scope>
    <source>
        <strain evidence="1">MF-1</strain>
    </source>
</reference>